<evidence type="ECO:0000256" key="6">
    <source>
        <dbReference type="ARBA" id="ARBA00022989"/>
    </source>
</evidence>
<evidence type="ECO:0000256" key="7">
    <source>
        <dbReference type="ARBA" id="ARBA00023002"/>
    </source>
</evidence>
<dbReference type="RefSeq" id="XP_026292411.2">
    <property type="nucleotide sequence ID" value="XM_026436626.2"/>
</dbReference>
<dbReference type="GO" id="GO:0005789">
    <property type="term" value="C:endoplasmic reticulum membrane"/>
    <property type="evidence" value="ECO:0007669"/>
    <property type="project" value="TreeGrafter"/>
</dbReference>
<organism evidence="14 15">
    <name type="scientific">Frankliniella occidentalis</name>
    <name type="common">Western flower thrips</name>
    <name type="synonym">Euthrips occidentalis</name>
    <dbReference type="NCBI Taxonomy" id="133901"/>
    <lineage>
        <taxon>Eukaryota</taxon>
        <taxon>Metazoa</taxon>
        <taxon>Ecdysozoa</taxon>
        <taxon>Arthropoda</taxon>
        <taxon>Hexapoda</taxon>
        <taxon>Insecta</taxon>
        <taxon>Pterygota</taxon>
        <taxon>Neoptera</taxon>
        <taxon>Paraneoptera</taxon>
        <taxon>Thysanoptera</taxon>
        <taxon>Terebrantia</taxon>
        <taxon>Thripoidea</taxon>
        <taxon>Thripidae</taxon>
        <taxon>Frankliniella</taxon>
    </lineage>
</organism>
<gene>
    <name evidence="15" type="primary">LOC113216802</name>
</gene>
<evidence type="ECO:0000256" key="12">
    <source>
        <dbReference type="RuleBase" id="RU000581"/>
    </source>
</evidence>
<dbReference type="GO" id="GO:0004768">
    <property type="term" value="F:stearoyl-CoA 9-desaturase activity"/>
    <property type="evidence" value="ECO:0007669"/>
    <property type="project" value="TreeGrafter"/>
</dbReference>
<keyword evidence="3 12" id="KW-0444">Lipid biosynthesis</keyword>
<keyword evidence="7 12" id="KW-0560">Oxidoreductase</keyword>
<keyword evidence="11 12" id="KW-0275">Fatty acid biosynthesis</keyword>
<keyword evidence="6" id="KW-1133">Transmembrane helix</keyword>
<sequence>FAFKFRYFLFSFLCWQNTIPNWVRDHRVHHKFTETDADPHNAKRGFFFAHVGWLMQRKHPEVLRQGAKVNISDVLADPVVQWHQRYFWPLKLIFALLVPLLIPVYCWNETWIISLSATLCRTVGLLNVTWLVNSAAHIYGSRPYDTQINASENFFVSFLSIGEGWHNFHHTFPWDYKASEHTLFMNATTKWLDFFAKMGWAYDMRSTKPEMIRTVALHQGDGSHAMNAYANEISYDEFQRKIKESDR</sequence>
<evidence type="ECO:0000313" key="14">
    <source>
        <dbReference type="Proteomes" id="UP000504606"/>
    </source>
</evidence>
<dbReference type="AlphaFoldDB" id="A0A6J1TNN0"/>
<keyword evidence="10" id="KW-0472">Membrane</keyword>
<protein>
    <submittedName>
        <fullName evidence="15">Acyl-CoA Delta-9 desaturase-like</fullName>
    </submittedName>
</protein>
<feature type="domain" description="Fatty acid desaturase" evidence="13">
    <location>
        <begin position="9"/>
        <end position="173"/>
    </location>
</feature>
<comment type="similarity">
    <text evidence="2 12">Belongs to the fatty acid desaturase type 1 family.</text>
</comment>
<keyword evidence="5" id="KW-0276">Fatty acid metabolism</keyword>
<dbReference type="GeneID" id="113216802"/>
<evidence type="ECO:0000256" key="1">
    <source>
        <dbReference type="ARBA" id="ARBA00004141"/>
    </source>
</evidence>
<dbReference type="Proteomes" id="UP000504606">
    <property type="component" value="Unplaced"/>
</dbReference>
<dbReference type="PANTHER" id="PTHR11351:SF21">
    <property type="entry name" value="GH07782P"/>
    <property type="match status" value="1"/>
</dbReference>
<evidence type="ECO:0000256" key="9">
    <source>
        <dbReference type="ARBA" id="ARBA00023098"/>
    </source>
</evidence>
<dbReference type="OrthoDB" id="10260134at2759"/>
<keyword evidence="14" id="KW-1185">Reference proteome</keyword>
<name>A0A6J1TNN0_FRAOC</name>
<proteinExistence type="inferred from homology"/>
<reference evidence="15" key="1">
    <citation type="submission" date="2025-08" db="UniProtKB">
        <authorList>
            <consortium name="RefSeq"/>
        </authorList>
    </citation>
    <scope>IDENTIFICATION</scope>
    <source>
        <tissue evidence="15">Whole organism</tissue>
    </source>
</reference>
<evidence type="ECO:0000256" key="10">
    <source>
        <dbReference type="ARBA" id="ARBA00023136"/>
    </source>
</evidence>
<evidence type="ECO:0000256" key="3">
    <source>
        <dbReference type="ARBA" id="ARBA00022516"/>
    </source>
</evidence>
<feature type="non-terminal residue" evidence="15">
    <location>
        <position position="1"/>
    </location>
</feature>
<dbReference type="Pfam" id="PF00487">
    <property type="entry name" value="FA_desaturase"/>
    <property type="match status" value="1"/>
</dbReference>
<keyword evidence="9" id="KW-0443">Lipid metabolism</keyword>
<dbReference type="InterPro" id="IPR015876">
    <property type="entry name" value="Acyl-CoA_DS"/>
</dbReference>
<dbReference type="KEGG" id="foc:113216802"/>
<evidence type="ECO:0000256" key="4">
    <source>
        <dbReference type="ARBA" id="ARBA00022692"/>
    </source>
</evidence>
<dbReference type="CDD" id="cd03505">
    <property type="entry name" value="Delta9-FADS-like"/>
    <property type="match status" value="1"/>
</dbReference>
<evidence type="ECO:0000256" key="8">
    <source>
        <dbReference type="ARBA" id="ARBA00023004"/>
    </source>
</evidence>
<comment type="cofactor">
    <cofactor evidence="12">
        <name>Fe(2+)</name>
        <dbReference type="ChEBI" id="CHEBI:29033"/>
    </cofactor>
</comment>
<accession>A0A6J1TNN0</accession>
<dbReference type="InterPro" id="IPR005804">
    <property type="entry name" value="FA_desaturase_dom"/>
</dbReference>
<dbReference type="PRINTS" id="PR00075">
    <property type="entry name" value="FACDDSATRASE"/>
</dbReference>
<evidence type="ECO:0000256" key="5">
    <source>
        <dbReference type="ARBA" id="ARBA00022832"/>
    </source>
</evidence>
<comment type="subcellular location">
    <subcellularLocation>
        <location evidence="1">Membrane</location>
        <topology evidence="1">Multi-pass membrane protein</topology>
    </subcellularLocation>
</comment>
<dbReference type="GO" id="GO:0005506">
    <property type="term" value="F:iron ion binding"/>
    <property type="evidence" value="ECO:0007669"/>
    <property type="project" value="TreeGrafter"/>
</dbReference>
<dbReference type="PANTHER" id="PTHR11351">
    <property type="entry name" value="ACYL-COA DESATURASE"/>
    <property type="match status" value="1"/>
</dbReference>
<evidence type="ECO:0000256" key="2">
    <source>
        <dbReference type="ARBA" id="ARBA00009295"/>
    </source>
</evidence>
<keyword evidence="8" id="KW-0408">Iron</keyword>
<evidence type="ECO:0000256" key="11">
    <source>
        <dbReference type="ARBA" id="ARBA00023160"/>
    </source>
</evidence>
<keyword evidence="4 12" id="KW-0812">Transmembrane</keyword>
<comment type="domain">
    <text evidence="12">The histidine box domains are involved in binding the catalytic metal ions.</text>
</comment>
<evidence type="ECO:0000259" key="13">
    <source>
        <dbReference type="Pfam" id="PF00487"/>
    </source>
</evidence>
<evidence type="ECO:0000313" key="15">
    <source>
        <dbReference type="RefSeq" id="XP_026292411.2"/>
    </source>
</evidence>
<dbReference type="GO" id="GO:0006636">
    <property type="term" value="P:unsaturated fatty acid biosynthetic process"/>
    <property type="evidence" value="ECO:0007669"/>
    <property type="project" value="TreeGrafter"/>
</dbReference>